<name>A0AAN6DF21_PICAN</name>
<dbReference type="EMBL" id="JAHLUX010000005">
    <property type="protein sequence ID" value="KAG7819082.1"/>
    <property type="molecule type" value="Genomic_DNA"/>
</dbReference>
<evidence type="ECO:0000256" key="2">
    <source>
        <dbReference type="ARBA" id="ARBA00022980"/>
    </source>
</evidence>
<evidence type="ECO:0000313" key="6">
    <source>
        <dbReference type="Proteomes" id="UP001196530"/>
    </source>
</evidence>
<keyword evidence="2" id="KW-0689">Ribosomal protein</keyword>
<accession>A0AAN6DF21</accession>
<sequence length="578" mass="65871">MGPERERRYRETTPGRTPDTQATETTCETTCVIVKSRLSRQATIRSTERHPALSAQFGDKSHQTICSGLHDVASFGNVDTVQELSDILVSDPADLLNIGARLRHVLERVSLDDQLVFLGGGDGGLAALPHLDFSESFFSQEVSDLDVVLAVLGHNVDVDREVRVHKSHLVSEADSDALDQVGNDRFHSSQRGDVFSVSVVNSDFNLCIGQLGEGDVDVAQVFLQLAARTPHEDVARLDDERHVLRNVEDFGGLDVLHGEIDEKIFTPIIVIALLWLPSCLKNSPFCFNTGMLQSFQQQARRFHASRVATALSKQKRMEIASHKKKHNIVLQSSRLLNKEKVDPVLGRANNPFIERLKMEIEEPTVLAKKFNLAEVDKLLYGAKESKVLKSVSTLGYDEATVKQIEREEAEKREILLRILSMRNADEQERNRRVLAMAVAEFGRFEGDTGSSEVQAAAMTVRLFNLMEHIKQNPQDKIHIRRARMLTQQRQKLLKYLKKDNPQRYYWAIEKLGLTDEVVHMEFNFDKRYMQDFEIWPGRQLIRPGKRETRESARMKRLLTKERLDELQIRTDESEQQQL</sequence>
<gene>
    <name evidence="5" type="ORF">KL928_002950</name>
</gene>
<dbReference type="Pfam" id="PF00312">
    <property type="entry name" value="Ribosomal_S15"/>
    <property type="match status" value="1"/>
</dbReference>
<organism evidence="5 6">
    <name type="scientific">Pichia angusta</name>
    <name type="common">Yeast</name>
    <name type="synonym">Hansenula polymorpha</name>
    <dbReference type="NCBI Taxonomy" id="870730"/>
    <lineage>
        <taxon>Eukaryota</taxon>
        <taxon>Fungi</taxon>
        <taxon>Dikarya</taxon>
        <taxon>Ascomycota</taxon>
        <taxon>Saccharomycotina</taxon>
        <taxon>Pichiomycetes</taxon>
        <taxon>Pichiales</taxon>
        <taxon>Pichiaceae</taxon>
        <taxon>Ogataea</taxon>
    </lineage>
</organism>
<dbReference type="CDD" id="cd00353">
    <property type="entry name" value="Ribosomal_S15p_S13e"/>
    <property type="match status" value="1"/>
</dbReference>
<keyword evidence="3" id="KW-0687">Ribonucleoprotein</keyword>
<feature type="compositionally biased region" description="Low complexity" evidence="4">
    <location>
        <begin position="14"/>
        <end position="24"/>
    </location>
</feature>
<dbReference type="GO" id="GO:0006412">
    <property type="term" value="P:translation"/>
    <property type="evidence" value="ECO:0007669"/>
    <property type="project" value="InterPro"/>
</dbReference>
<dbReference type="AlphaFoldDB" id="A0AAN6DF21"/>
<evidence type="ECO:0000256" key="4">
    <source>
        <dbReference type="SAM" id="MobiDB-lite"/>
    </source>
</evidence>
<dbReference type="InterPro" id="IPR000589">
    <property type="entry name" value="Ribosomal_uS15"/>
</dbReference>
<dbReference type="GO" id="GO:0005840">
    <property type="term" value="C:ribosome"/>
    <property type="evidence" value="ECO:0007669"/>
    <property type="project" value="UniProtKB-KW"/>
</dbReference>
<dbReference type="SMART" id="SM01387">
    <property type="entry name" value="Ribosomal_S15"/>
    <property type="match status" value="1"/>
</dbReference>
<dbReference type="SUPFAM" id="SSF47060">
    <property type="entry name" value="S15/NS1 RNA-binding domain"/>
    <property type="match status" value="1"/>
</dbReference>
<feature type="compositionally biased region" description="Basic and acidic residues" evidence="4">
    <location>
        <begin position="1"/>
        <end position="13"/>
    </location>
</feature>
<evidence type="ECO:0000256" key="3">
    <source>
        <dbReference type="ARBA" id="ARBA00023274"/>
    </source>
</evidence>
<dbReference type="PANTHER" id="PTHR23321:SF26">
    <property type="entry name" value="SMALL RIBOSOMAL SUBUNIT PROTEIN US15M"/>
    <property type="match status" value="1"/>
</dbReference>
<proteinExistence type="inferred from homology"/>
<evidence type="ECO:0000256" key="1">
    <source>
        <dbReference type="ARBA" id="ARBA00008434"/>
    </source>
</evidence>
<dbReference type="InterPro" id="IPR005290">
    <property type="entry name" value="Ribosomal_uS15_bac-type"/>
</dbReference>
<dbReference type="GO" id="GO:0005737">
    <property type="term" value="C:cytoplasm"/>
    <property type="evidence" value="ECO:0007669"/>
    <property type="project" value="UniProtKB-ARBA"/>
</dbReference>
<dbReference type="GO" id="GO:1990904">
    <property type="term" value="C:ribonucleoprotein complex"/>
    <property type="evidence" value="ECO:0007669"/>
    <property type="project" value="UniProtKB-KW"/>
</dbReference>
<dbReference type="Proteomes" id="UP001196530">
    <property type="component" value="Unassembled WGS sequence"/>
</dbReference>
<reference evidence="5" key="1">
    <citation type="journal article" date="2021" name="G3 (Bethesda)">
        <title>Genomic diversity, chromosomal rearrangements, and interspecies hybridization in the ogataea polymorpha species complex.</title>
        <authorList>
            <person name="Hanson S.J."/>
            <person name="Cinneide E.O."/>
            <person name="Salzberg L.I."/>
            <person name="Wolfe K.H."/>
            <person name="McGowan J."/>
            <person name="Fitzpatrick D.A."/>
            <person name="Matlin K."/>
        </authorList>
    </citation>
    <scope>NUCLEOTIDE SEQUENCE</scope>
    <source>
        <strain evidence="5">61-244</strain>
    </source>
</reference>
<dbReference type="GeneID" id="66127001"/>
<evidence type="ECO:0000313" key="5">
    <source>
        <dbReference type="EMBL" id="KAG7819082.1"/>
    </source>
</evidence>
<dbReference type="InterPro" id="IPR009068">
    <property type="entry name" value="uS15_NS1_RNA-bd_sf"/>
</dbReference>
<dbReference type="HAMAP" id="MF_01343_B">
    <property type="entry name" value="Ribosomal_uS15_B"/>
    <property type="match status" value="1"/>
</dbReference>
<comment type="caution">
    <text evidence="5">The sequence shown here is derived from an EMBL/GenBank/DDBJ whole genome shotgun (WGS) entry which is preliminary data.</text>
</comment>
<feature type="region of interest" description="Disordered" evidence="4">
    <location>
        <begin position="1"/>
        <end position="24"/>
    </location>
</feature>
<dbReference type="GO" id="GO:0003735">
    <property type="term" value="F:structural constituent of ribosome"/>
    <property type="evidence" value="ECO:0007669"/>
    <property type="project" value="InterPro"/>
</dbReference>
<protein>
    <submittedName>
        <fullName evidence="5">Uncharacterized protein</fullName>
    </submittedName>
</protein>
<dbReference type="Gene3D" id="1.10.287.10">
    <property type="entry name" value="S15/NS1, RNA-binding"/>
    <property type="match status" value="1"/>
</dbReference>
<dbReference type="RefSeq" id="XP_043060104.1">
    <property type="nucleotide sequence ID" value="XM_043203483.1"/>
</dbReference>
<dbReference type="PANTHER" id="PTHR23321">
    <property type="entry name" value="RIBOSOMAL PROTEIN S15, BACTERIAL AND ORGANELLAR"/>
    <property type="match status" value="1"/>
</dbReference>
<comment type="similarity">
    <text evidence="1">Belongs to the universal ribosomal protein uS15 family.</text>
</comment>